<keyword evidence="4 6" id="KW-1133">Transmembrane helix</keyword>
<feature type="transmembrane region" description="Helical" evidence="6">
    <location>
        <begin position="103"/>
        <end position="120"/>
    </location>
</feature>
<feature type="transmembrane region" description="Helical" evidence="6">
    <location>
        <begin position="60"/>
        <end position="83"/>
    </location>
</feature>
<sequence length="379" mass="41948">MTRIDRYILMLYLRTLLICFCSLGGIFVVFHAFSNLEALAEHAEAKGGFVHAMIDYYGPYLLVIFDSTSPILALMSLLFTIGWLRQSGELTSILAAGVRHGRLLQPMLIAALLIVGLGLVNREWVLPHYRNKLGNRPNVDAATAERPLQPCYDRQAGVLVEGKSLITEGKQLVNPAFHLHAAYPGFGSQLNARQAVWRPADEQHPAGFLLNDVARPQAIDELSSARLNDRPVLFTSKDNAWLQPQQCFVATSVDISMLEAKGSSKKYTPIFDLMRRVRNPAVHTSSKVRVDLHARFLRPLLDFSLVLLGLPLAVSRGDKNLFVLVGHAVILVGMFFGIKSLAATMGSSGYLLTPPMAAWVPILLLSPLAYARYRSVQYV</sequence>
<accession>A0A5B9QT55</accession>
<keyword evidence="8" id="KW-1185">Reference proteome</keyword>
<dbReference type="Proteomes" id="UP000325286">
    <property type="component" value="Chromosome"/>
</dbReference>
<dbReference type="PANTHER" id="PTHR33529">
    <property type="entry name" value="SLR0882 PROTEIN-RELATED"/>
    <property type="match status" value="1"/>
</dbReference>
<dbReference type="PANTHER" id="PTHR33529:SF2">
    <property type="entry name" value="LIPOPOLYSACCHARIDE EXPORT SYSTEM PERMEASE PROTEIN LPTG"/>
    <property type="match status" value="1"/>
</dbReference>
<name>A0A5B9QT55_9BACT</name>
<dbReference type="InterPro" id="IPR005495">
    <property type="entry name" value="LptG/LptF_permease"/>
</dbReference>
<feature type="transmembrane region" description="Helical" evidence="6">
    <location>
        <begin position="321"/>
        <end position="338"/>
    </location>
</feature>
<comment type="subcellular location">
    <subcellularLocation>
        <location evidence="1">Cell membrane</location>
        <topology evidence="1">Multi-pass membrane protein</topology>
    </subcellularLocation>
</comment>
<dbReference type="GO" id="GO:0043190">
    <property type="term" value="C:ATP-binding cassette (ABC) transporter complex"/>
    <property type="evidence" value="ECO:0007669"/>
    <property type="project" value="TreeGrafter"/>
</dbReference>
<dbReference type="RefSeq" id="WP_068131441.1">
    <property type="nucleotide sequence ID" value="NZ_CP042914.1"/>
</dbReference>
<keyword evidence="5 6" id="KW-0472">Membrane</keyword>
<evidence type="ECO:0000256" key="3">
    <source>
        <dbReference type="ARBA" id="ARBA00022692"/>
    </source>
</evidence>
<evidence type="ECO:0000313" key="8">
    <source>
        <dbReference type="Proteomes" id="UP000325286"/>
    </source>
</evidence>
<evidence type="ECO:0000313" key="7">
    <source>
        <dbReference type="EMBL" id="QEG42237.1"/>
    </source>
</evidence>
<evidence type="ECO:0000256" key="5">
    <source>
        <dbReference type="ARBA" id="ARBA00023136"/>
    </source>
</evidence>
<dbReference type="EMBL" id="CP042914">
    <property type="protein sequence ID" value="QEG42237.1"/>
    <property type="molecule type" value="Genomic_DNA"/>
</dbReference>
<keyword evidence="3 6" id="KW-0812">Transmembrane</keyword>
<gene>
    <name evidence="7" type="ORF">UC8_42710</name>
</gene>
<keyword evidence="2" id="KW-1003">Cell membrane</keyword>
<evidence type="ECO:0000256" key="6">
    <source>
        <dbReference type="SAM" id="Phobius"/>
    </source>
</evidence>
<dbReference type="KEGG" id="rul:UC8_42710"/>
<proteinExistence type="predicted"/>
<dbReference type="GO" id="GO:0015920">
    <property type="term" value="P:lipopolysaccharide transport"/>
    <property type="evidence" value="ECO:0007669"/>
    <property type="project" value="TreeGrafter"/>
</dbReference>
<dbReference type="AlphaFoldDB" id="A0A5B9QT55"/>
<evidence type="ECO:0000256" key="2">
    <source>
        <dbReference type="ARBA" id="ARBA00022475"/>
    </source>
</evidence>
<protein>
    <submittedName>
        <fullName evidence="7">Putative permease YjgP/YjgQ family protein</fullName>
    </submittedName>
</protein>
<feature type="transmembrane region" description="Helical" evidence="6">
    <location>
        <begin position="12"/>
        <end position="33"/>
    </location>
</feature>
<evidence type="ECO:0000256" key="4">
    <source>
        <dbReference type="ARBA" id="ARBA00022989"/>
    </source>
</evidence>
<organism evidence="7 8">
    <name type="scientific">Roseimaritima ulvae</name>
    <dbReference type="NCBI Taxonomy" id="980254"/>
    <lineage>
        <taxon>Bacteria</taxon>
        <taxon>Pseudomonadati</taxon>
        <taxon>Planctomycetota</taxon>
        <taxon>Planctomycetia</taxon>
        <taxon>Pirellulales</taxon>
        <taxon>Pirellulaceae</taxon>
        <taxon>Roseimaritima</taxon>
    </lineage>
</organism>
<feature type="transmembrane region" description="Helical" evidence="6">
    <location>
        <begin position="350"/>
        <end position="371"/>
    </location>
</feature>
<reference evidence="7 8" key="1">
    <citation type="submission" date="2019-08" db="EMBL/GenBank/DDBJ databases">
        <title>Deep-cultivation of Planctomycetes and their phenomic and genomic characterization uncovers novel biology.</title>
        <authorList>
            <person name="Wiegand S."/>
            <person name="Jogler M."/>
            <person name="Boedeker C."/>
            <person name="Pinto D."/>
            <person name="Vollmers J."/>
            <person name="Rivas-Marin E."/>
            <person name="Kohn T."/>
            <person name="Peeters S.H."/>
            <person name="Heuer A."/>
            <person name="Rast P."/>
            <person name="Oberbeckmann S."/>
            <person name="Bunk B."/>
            <person name="Jeske O."/>
            <person name="Meyerdierks A."/>
            <person name="Storesund J.E."/>
            <person name="Kallscheuer N."/>
            <person name="Luecker S."/>
            <person name="Lage O.M."/>
            <person name="Pohl T."/>
            <person name="Merkel B.J."/>
            <person name="Hornburger P."/>
            <person name="Mueller R.-W."/>
            <person name="Bruemmer F."/>
            <person name="Labrenz M."/>
            <person name="Spormann A.M."/>
            <person name="Op den Camp H."/>
            <person name="Overmann J."/>
            <person name="Amann R."/>
            <person name="Jetten M.S.M."/>
            <person name="Mascher T."/>
            <person name="Medema M.H."/>
            <person name="Devos D.P."/>
            <person name="Kaster A.-K."/>
            <person name="Ovreas L."/>
            <person name="Rohde M."/>
            <person name="Galperin M.Y."/>
            <person name="Jogler C."/>
        </authorList>
    </citation>
    <scope>NUCLEOTIDE SEQUENCE [LARGE SCALE GENOMIC DNA]</scope>
    <source>
        <strain evidence="7 8">UC8</strain>
    </source>
</reference>
<dbReference type="OrthoDB" id="262519at2"/>
<dbReference type="Pfam" id="PF03739">
    <property type="entry name" value="LptF_LptG"/>
    <property type="match status" value="1"/>
</dbReference>
<evidence type="ECO:0000256" key="1">
    <source>
        <dbReference type="ARBA" id="ARBA00004651"/>
    </source>
</evidence>